<comment type="similarity">
    <text evidence="2 4">Belongs to the Mediator complex subunit 11 family.</text>
</comment>
<dbReference type="GO" id="GO:0006357">
    <property type="term" value="P:regulation of transcription by RNA polymerase II"/>
    <property type="evidence" value="ECO:0007669"/>
    <property type="project" value="InterPro"/>
</dbReference>
<keyword evidence="4" id="KW-0804">Transcription</keyword>
<organism evidence="5 6">
    <name type="scientific">Canavalia gladiata</name>
    <name type="common">Sword bean</name>
    <name type="synonym">Dolichos gladiatus</name>
    <dbReference type="NCBI Taxonomy" id="3824"/>
    <lineage>
        <taxon>Eukaryota</taxon>
        <taxon>Viridiplantae</taxon>
        <taxon>Streptophyta</taxon>
        <taxon>Embryophyta</taxon>
        <taxon>Tracheophyta</taxon>
        <taxon>Spermatophyta</taxon>
        <taxon>Magnoliopsida</taxon>
        <taxon>eudicotyledons</taxon>
        <taxon>Gunneridae</taxon>
        <taxon>Pentapetalae</taxon>
        <taxon>rosids</taxon>
        <taxon>fabids</taxon>
        <taxon>Fabales</taxon>
        <taxon>Fabaceae</taxon>
        <taxon>Papilionoideae</taxon>
        <taxon>50 kb inversion clade</taxon>
        <taxon>NPAAA clade</taxon>
        <taxon>indigoferoid/millettioid clade</taxon>
        <taxon>Phaseoleae</taxon>
        <taxon>Canavalia</taxon>
    </lineage>
</organism>
<keyword evidence="4" id="KW-0010">Activator</keyword>
<dbReference type="GO" id="GO:0003712">
    <property type="term" value="F:transcription coregulator activity"/>
    <property type="evidence" value="ECO:0007669"/>
    <property type="project" value="InterPro"/>
</dbReference>
<comment type="function">
    <text evidence="4">Component of the Mediator complex, a coactivator involved in the regulated transcription of nearly all RNA polymerase II-dependent genes. Mediator functions as a bridge to convey information from gene-specific regulatory proteins to the basal RNA polymerase II transcription machinery. Mediator is recruited to promoters by direct interactions with regulatory proteins and serves as a scaffold for the assembly of a functional pre-initiation complex with RNA polymerase II and the general transcription factors.</text>
</comment>
<comment type="subcellular location">
    <subcellularLocation>
        <location evidence="1 4">Nucleus</location>
    </subcellularLocation>
</comment>
<dbReference type="Gene3D" id="1.10.287.3490">
    <property type="match status" value="1"/>
</dbReference>
<keyword evidence="6" id="KW-1185">Reference proteome</keyword>
<proteinExistence type="inferred from homology"/>
<evidence type="ECO:0000313" key="6">
    <source>
        <dbReference type="Proteomes" id="UP001367508"/>
    </source>
</evidence>
<reference evidence="5 6" key="1">
    <citation type="submission" date="2024-01" db="EMBL/GenBank/DDBJ databases">
        <title>The genomes of 5 underutilized Papilionoideae crops provide insights into root nodulation and disease resistanc.</title>
        <authorList>
            <person name="Jiang F."/>
        </authorList>
    </citation>
    <scope>NUCLEOTIDE SEQUENCE [LARGE SCALE GENOMIC DNA]</scope>
    <source>
        <strain evidence="5">LVBAO_FW01</strain>
        <tissue evidence="5">Leaves</tissue>
    </source>
</reference>
<evidence type="ECO:0000256" key="3">
    <source>
        <dbReference type="ARBA" id="ARBA00023242"/>
    </source>
</evidence>
<dbReference type="AlphaFoldDB" id="A0AAN9KF39"/>
<name>A0AAN9KF39_CANGL</name>
<evidence type="ECO:0000313" key="5">
    <source>
        <dbReference type="EMBL" id="KAK7315022.1"/>
    </source>
</evidence>
<keyword evidence="4" id="KW-0805">Transcription regulation</keyword>
<dbReference type="InterPro" id="IPR019404">
    <property type="entry name" value="Mediator_Med11"/>
</dbReference>
<evidence type="ECO:0000256" key="4">
    <source>
        <dbReference type="RuleBase" id="RU364147"/>
    </source>
</evidence>
<dbReference type="PANTHER" id="PTHR22890">
    <property type="entry name" value="MEDIATOR OF RNA POLYMERASE II TRANSCRIPTION SUBUNIT 11"/>
    <property type="match status" value="1"/>
</dbReference>
<comment type="caution">
    <text evidence="5">The sequence shown here is derived from an EMBL/GenBank/DDBJ whole genome shotgun (WGS) entry which is preliminary data.</text>
</comment>
<dbReference type="EMBL" id="JAYMYQ010000008">
    <property type="protein sequence ID" value="KAK7315022.1"/>
    <property type="molecule type" value="Genomic_DNA"/>
</dbReference>
<accession>A0AAN9KF39</accession>
<gene>
    <name evidence="4" type="primary">MED11</name>
    <name evidence="5" type="ORF">VNO77_33554</name>
</gene>
<evidence type="ECO:0000256" key="2">
    <source>
        <dbReference type="ARBA" id="ARBA00008186"/>
    </source>
</evidence>
<dbReference type="GO" id="GO:0016592">
    <property type="term" value="C:mediator complex"/>
    <property type="evidence" value="ECO:0007669"/>
    <property type="project" value="InterPro"/>
</dbReference>
<sequence>MDRAPIPVSVPALSYHLRCSTFTSRSVRFGEGTPKATSMDSQGQTTSLQRLQNVEKRIVKVLELAGGVMDELASPIGPRKDVVQNHCLEFMQLIKDIQVALRDEIKSACEYRPFEKCDYGSRIANEICYKKVEFIMSQLDAMKQTIDEYHAAV</sequence>
<dbReference type="FunFam" id="1.10.287.3490:FF:000002">
    <property type="entry name" value="Mediator of RNA polymerase II transcription subunit 11"/>
    <property type="match status" value="1"/>
</dbReference>
<evidence type="ECO:0000256" key="1">
    <source>
        <dbReference type="ARBA" id="ARBA00004123"/>
    </source>
</evidence>
<protein>
    <recommendedName>
        <fullName evidence="4">Mediator of RNA polymerase II transcription subunit 11</fullName>
    </recommendedName>
    <alternativeName>
        <fullName evidence="4">Mediator complex subunit 11</fullName>
    </alternativeName>
</protein>
<dbReference type="Proteomes" id="UP001367508">
    <property type="component" value="Unassembled WGS sequence"/>
</dbReference>
<keyword evidence="3 4" id="KW-0539">Nucleus</keyword>
<comment type="subunit">
    <text evidence="4">Component of the Mediator complex.</text>
</comment>
<dbReference type="Pfam" id="PF10280">
    <property type="entry name" value="Med11"/>
    <property type="match status" value="1"/>
</dbReference>